<gene>
    <name evidence="2" type="ORF">NU09_0845</name>
</gene>
<dbReference type="Pfam" id="PF14588">
    <property type="entry name" value="YjgF_endoribonc"/>
    <property type="match status" value="1"/>
</dbReference>
<dbReference type="InterPro" id="IPR035959">
    <property type="entry name" value="RutC-like_sf"/>
</dbReference>
<evidence type="ECO:0000313" key="3">
    <source>
        <dbReference type="Proteomes" id="UP000289775"/>
    </source>
</evidence>
<dbReference type="Gene3D" id="3.30.1330.40">
    <property type="entry name" value="RutC-like"/>
    <property type="match status" value="1"/>
</dbReference>
<keyword evidence="3" id="KW-1185">Reference proteome</keyword>
<sequence>MFKVVAQEHPDMKLKQLGIELPAVANSNIYLNLVRQGNLIYLSGKGPLLPDGTYITGKAGGDLSPERAREAARYCAIWQLKILQKELGSLEKIRRIVKVSGYVNSGPDFYGQSKVIDGCSELLIEILGESGRHARTAVGVASLPLNWAVEVELIVELEP</sequence>
<feature type="domain" description="Endoribonuclease L-PSP/chorismate mutase-like" evidence="1">
    <location>
        <begin position="14"/>
        <end position="157"/>
    </location>
</feature>
<proteinExistence type="predicted"/>
<dbReference type="AlphaFoldDB" id="A0A444WEJ6"/>
<dbReference type="PANTHER" id="PTHR43760">
    <property type="entry name" value="ENDORIBONUCLEASE-RELATED"/>
    <property type="match status" value="1"/>
</dbReference>
<dbReference type="Proteomes" id="UP000289775">
    <property type="component" value="Unassembled WGS sequence"/>
</dbReference>
<dbReference type="EMBL" id="JUIW01000003">
    <property type="protein sequence ID" value="RYJ44235.1"/>
    <property type="molecule type" value="Genomic_DNA"/>
</dbReference>
<evidence type="ECO:0000313" key="2">
    <source>
        <dbReference type="EMBL" id="RYJ44235.1"/>
    </source>
</evidence>
<protein>
    <submittedName>
        <fullName evidence="2">Endoribonuclease L-PSP</fullName>
    </submittedName>
</protein>
<organism evidence="2 3">
    <name type="scientific">Flavobacterium beibuense</name>
    <dbReference type="NCBI Taxonomy" id="657326"/>
    <lineage>
        <taxon>Bacteria</taxon>
        <taxon>Pseudomonadati</taxon>
        <taxon>Bacteroidota</taxon>
        <taxon>Flavobacteriia</taxon>
        <taxon>Flavobacteriales</taxon>
        <taxon>Flavobacteriaceae</taxon>
        <taxon>Flavobacterium</taxon>
    </lineage>
</organism>
<comment type="caution">
    <text evidence="2">The sequence shown here is derived from an EMBL/GenBank/DDBJ whole genome shotgun (WGS) entry which is preliminary data.</text>
</comment>
<dbReference type="InterPro" id="IPR013813">
    <property type="entry name" value="Endoribo_LPSP/chorism_mut-like"/>
</dbReference>
<name>A0A444WEJ6_9FLAO</name>
<evidence type="ECO:0000259" key="1">
    <source>
        <dbReference type="Pfam" id="PF14588"/>
    </source>
</evidence>
<dbReference type="SUPFAM" id="SSF55298">
    <property type="entry name" value="YjgF-like"/>
    <property type="match status" value="1"/>
</dbReference>
<dbReference type="CDD" id="cd02199">
    <property type="entry name" value="YjgF_YER057c_UK114_like_1"/>
    <property type="match status" value="1"/>
</dbReference>
<reference evidence="2 3" key="1">
    <citation type="submission" date="2014-12" db="EMBL/GenBank/DDBJ databases">
        <title>Genome sequence of Flavobacterium beibuense RSKm HC5.</title>
        <authorList>
            <person name="Kim J.F."/>
            <person name="Song J.Y."/>
            <person name="Kwak M.-J."/>
            <person name="Lee S.-W."/>
        </authorList>
    </citation>
    <scope>NUCLEOTIDE SEQUENCE [LARGE SCALE GENOMIC DNA]</scope>
    <source>
        <strain evidence="2 3">RSKm HC5</strain>
    </source>
</reference>
<accession>A0A444WEJ6</accession>
<dbReference type="PANTHER" id="PTHR43760:SF1">
    <property type="entry name" value="ENDORIBONUCLEASE L-PSP_CHORISMATE MUTASE-LIKE DOMAIN-CONTAINING PROTEIN"/>
    <property type="match status" value="1"/>
</dbReference>